<feature type="region of interest" description="Disordered" evidence="1">
    <location>
        <begin position="27"/>
        <end position="110"/>
    </location>
</feature>
<accession>A0ABD1ZZC5</accession>
<gene>
    <name evidence="2" type="ORF">V1478_016270</name>
</gene>
<dbReference type="Proteomes" id="UP001607302">
    <property type="component" value="Unassembled WGS sequence"/>
</dbReference>
<organism evidence="2 3">
    <name type="scientific">Vespula squamosa</name>
    <name type="common">Southern yellow jacket</name>
    <name type="synonym">Wasp</name>
    <dbReference type="NCBI Taxonomy" id="30214"/>
    <lineage>
        <taxon>Eukaryota</taxon>
        <taxon>Metazoa</taxon>
        <taxon>Ecdysozoa</taxon>
        <taxon>Arthropoda</taxon>
        <taxon>Hexapoda</taxon>
        <taxon>Insecta</taxon>
        <taxon>Pterygota</taxon>
        <taxon>Neoptera</taxon>
        <taxon>Endopterygota</taxon>
        <taxon>Hymenoptera</taxon>
        <taxon>Apocrita</taxon>
        <taxon>Aculeata</taxon>
        <taxon>Vespoidea</taxon>
        <taxon>Vespidae</taxon>
        <taxon>Vespinae</taxon>
        <taxon>Vespula</taxon>
    </lineage>
</organism>
<evidence type="ECO:0000256" key="1">
    <source>
        <dbReference type="SAM" id="MobiDB-lite"/>
    </source>
</evidence>
<sequence>MNGHPGIVPNSRVSIYPCWLLFREDDEGKEKKKEKKKKKKKKNEEEEEEEEVKNEASVYSEQSCQVHHLFSKTKGHEKPNPYAAVSKDFSRPRDLPKDREKSREGDLRVTTLSTRTSVSNLIGATSPRASTKGSSVFVARAAVAAVDDGDGGGGDGCDGDGDGGGIGGGIQLRCYFERAKKREETRSRRRRRRLRPFQNIRLLAN</sequence>
<keyword evidence="3" id="KW-1185">Reference proteome</keyword>
<reference evidence="2 3" key="1">
    <citation type="journal article" date="2024" name="Ann. Entomol. Soc. Am.">
        <title>Genomic analyses of the southern and eastern yellowjacket wasps (Hymenoptera: Vespidae) reveal evolutionary signatures of social life.</title>
        <authorList>
            <person name="Catto M.A."/>
            <person name="Caine P.B."/>
            <person name="Orr S.E."/>
            <person name="Hunt B.G."/>
            <person name="Goodisman M.A.D."/>
        </authorList>
    </citation>
    <scope>NUCLEOTIDE SEQUENCE [LARGE SCALE GENOMIC DNA]</scope>
    <source>
        <strain evidence="2">233</strain>
        <tissue evidence="2">Head and thorax</tissue>
    </source>
</reference>
<name>A0ABD1ZZC5_VESSQ</name>
<comment type="caution">
    <text evidence="2">The sequence shown here is derived from an EMBL/GenBank/DDBJ whole genome shotgun (WGS) entry which is preliminary data.</text>
</comment>
<dbReference type="AlphaFoldDB" id="A0ABD1ZZC5"/>
<evidence type="ECO:0000313" key="3">
    <source>
        <dbReference type="Proteomes" id="UP001607302"/>
    </source>
</evidence>
<evidence type="ECO:0000313" key="2">
    <source>
        <dbReference type="EMBL" id="KAL2713713.1"/>
    </source>
</evidence>
<feature type="compositionally biased region" description="Basic and acidic residues" evidence="1">
    <location>
        <begin position="88"/>
        <end position="107"/>
    </location>
</feature>
<protein>
    <submittedName>
        <fullName evidence="2">Uncharacterized protein</fullName>
    </submittedName>
</protein>
<dbReference type="EMBL" id="JAUDFV010000157">
    <property type="protein sequence ID" value="KAL2713713.1"/>
    <property type="molecule type" value="Genomic_DNA"/>
</dbReference>
<feature type="compositionally biased region" description="Basic residues" evidence="1">
    <location>
        <begin position="32"/>
        <end position="41"/>
    </location>
</feature>
<proteinExistence type="predicted"/>